<accession>A0ABU9JNT2</accession>
<keyword evidence="3" id="KW-1185">Reference proteome</keyword>
<feature type="region of interest" description="Disordered" evidence="1">
    <location>
        <begin position="1"/>
        <end position="21"/>
    </location>
</feature>
<dbReference type="Proteomes" id="UP001455088">
    <property type="component" value="Unassembled WGS sequence"/>
</dbReference>
<organism evidence="2 3">
    <name type="scientific">Stenotrophomonas bentonitica</name>
    <dbReference type="NCBI Taxonomy" id="1450134"/>
    <lineage>
        <taxon>Bacteria</taxon>
        <taxon>Pseudomonadati</taxon>
        <taxon>Pseudomonadota</taxon>
        <taxon>Gammaproteobacteria</taxon>
        <taxon>Lysobacterales</taxon>
        <taxon>Lysobacteraceae</taxon>
        <taxon>Stenotrophomonas</taxon>
    </lineage>
</organism>
<evidence type="ECO:0000256" key="1">
    <source>
        <dbReference type="SAM" id="MobiDB-lite"/>
    </source>
</evidence>
<reference evidence="2 3" key="1">
    <citation type="submission" date="2024-04" db="EMBL/GenBank/DDBJ databases">
        <title>Bacterial endophytes with biocontrol capabilities against important plant pathogens.</title>
        <authorList>
            <person name="Alayande K.A."/>
        </authorList>
    </citation>
    <scope>NUCLEOTIDE SEQUENCE [LARGE SCALE GENOMIC DNA]</scope>
    <source>
        <strain evidence="2 3">KV22</strain>
    </source>
</reference>
<name>A0ABU9JNT2_9GAMM</name>
<evidence type="ECO:0000313" key="3">
    <source>
        <dbReference type="Proteomes" id="UP001455088"/>
    </source>
</evidence>
<protein>
    <submittedName>
        <fullName evidence="2">Uncharacterized protein</fullName>
    </submittedName>
</protein>
<proteinExistence type="predicted"/>
<sequence length="43" mass="4382">MSTAPGEETAGNPDRAPSAATHEAIIDAQIDAAVAVHDRHPSC</sequence>
<evidence type="ECO:0000313" key="2">
    <source>
        <dbReference type="EMBL" id="MEL3954492.1"/>
    </source>
</evidence>
<dbReference type="RefSeq" id="WP_341987044.1">
    <property type="nucleotide sequence ID" value="NZ_JBBYHY010000006.1"/>
</dbReference>
<dbReference type="EMBL" id="JBBYHY010000006">
    <property type="protein sequence ID" value="MEL3954492.1"/>
    <property type="molecule type" value="Genomic_DNA"/>
</dbReference>
<comment type="caution">
    <text evidence="2">The sequence shown here is derived from an EMBL/GenBank/DDBJ whole genome shotgun (WGS) entry which is preliminary data.</text>
</comment>
<gene>
    <name evidence="2" type="ORF">AAE039_13040</name>
</gene>